<evidence type="ECO:0000313" key="4">
    <source>
        <dbReference type="EMBL" id="MBE1609280.1"/>
    </source>
</evidence>
<dbReference type="InterPro" id="IPR050109">
    <property type="entry name" value="HTH-type_TetR-like_transc_reg"/>
</dbReference>
<keyword evidence="1 2" id="KW-0238">DNA-binding</keyword>
<proteinExistence type="predicted"/>
<dbReference type="SUPFAM" id="SSF48498">
    <property type="entry name" value="Tetracyclin repressor-like, C-terminal domain"/>
    <property type="match status" value="1"/>
</dbReference>
<dbReference type="InterPro" id="IPR006311">
    <property type="entry name" value="TAT_signal"/>
</dbReference>
<comment type="caution">
    <text evidence="4">The sequence shown here is derived from an EMBL/GenBank/DDBJ whole genome shotgun (WGS) entry which is preliminary data.</text>
</comment>
<dbReference type="InterPro" id="IPR001647">
    <property type="entry name" value="HTH_TetR"/>
</dbReference>
<dbReference type="PROSITE" id="PS51318">
    <property type="entry name" value="TAT"/>
    <property type="match status" value="1"/>
</dbReference>
<keyword evidence="5" id="KW-1185">Reference proteome</keyword>
<reference evidence="4" key="1">
    <citation type="submission" date="2020-10" db="EMBL/GenBank/DDBJ databases">
        <title>Sequencing the genomes of 1000 actinobacteria strains.</title>
        <authorList>
            <person name="Klenk H.-P."/>
        </authorList>
    </citation>
    <scope>NUCLEOTIDE SEQUENCE</scope>
    <source>
        <strain evidence="4">DSM 45354</strain>
    </source>
</reference>
<dbReference type="Proteomes" id="UP000638648">
    <property type="component" value="Unassembled WGS sequence"/>
</dbReference>
<accession>A0A927N699</accession>
<organism evidence="4 5">
    <name type="scientific">Actinopolymorpha pittospori</name>
    <dbReference type="NCBI Taxonomy" id="648752"/>
    <lineage>
        <taxon>Bacteria</taxon>
        <taxon>Bacillati</taxon>
        <taxon>Actinomycetota</taxon>
        <taxon>Actinomycetes</taxon>
        <taxon>Propionibacteriales</taxon>
        <taxon>Actinopolymorphaceae</taxon>
        <taxon>Actinopolymorpha</taxon>
    </lineage>
</organism>
<dbReference type="EMBL" id="JADBEM010000001">
    <property type="protein sequence ID" value="MBE1609280.1"/>
    <property type="molecule type" value="Genomic_DNA"/>
</dbReference>
<evidence type="ECO:0000259" key="3">
    <source>
        <dbReference type="PROSITE" id="PS50977"/>
    </source>
</evidence>
<feature type="domain" description="HTH tetR-type" evidence="3">
    <location>
        <begin position="16"/>
        <end position="76"/>
    </location>
</feature>
<protein>
    <submittedName>
        <fullName evidence="4">AcrR family transcriptional regulator</fullName>
    </submittedName>
</protein>
<dbReference type="Pfam" id="PF17926">
    <property type="entry name" value="TetR_C_21"/>
    <property type="match status" value="1"/>
</dbReference>
<dbReference type="InterPro" id="IPR036271">
    <property type="entry name" value="Tet_transcr_reg_TetR-rel_C_sf"/>
</dbReference>
<dbReference type="InterPro" id="IPR009057">
    <property type="entry name" value="Homeodomain-like_sf"/>
</dbReference>
<sequence>MAAEQAPPTPAVRDATATRRRILQAATVEFAASGLAGARVSRIAERARANQRMLYAYFGSKDGLFDAVLEHHVLVAQDAVTFEATDLPGYAQQVFDVYRTRPHLVRLALWQALERPDLMRSLTPVVRTMSDKVAVIARAQAAGLVSDALPADRLLDHILTLAHGNLVLAGRAYSWSDAQRHDLGVSVALLTAPGGAPPKEE</sequence>
<dbReference type="PANTHER" id="PTHR30328:SF54">
    <property type="entry name" value="HTH-TYPE TRANSCRIPTIONAL REPRESSOR SCO4008"/>
    <property type="match status" value="1"/>
</dbReference>
<dbReference type="Gene3D" id="1.10.357.10">
    <property type="entry name" value="Tetracycline Repressor, domain 2"/>
    <property type="match status" value="1"/>
</dbReference>
<dbReference type="RefSeq" id="WP_202896623.1">
    <property type="nucleotide sequence ID" value="NZ_BAABJL010000142.1"/>
</dbReference>
<name>A0A927N699_9ACTN</name>
<dbReference type="GO" id="GO:0006355">
    <property type="term" value="P:regulation of DNA-templated transcription"/>
    <property type="evidence" value="ECO:0007669"/>
    <property type="project" value="UniProtKB-ARBA"/>
</dbReference>
<dbReference type="PANTHER" id="PTHR30328">
    <property type="entry name" value="TRANSCRIPTIONAL REPRESSOR"/>
    <property type="match status" value="1"/>
</dbReference>
<evidence type="ECO:0000256" key="1">
    <source>
        <dbReference type="ARBA" id="ARBA00023125"/>
    </source>
</evidence>
<gene>
    <name evidence="4" type="ORF">HEB94_006128</name>
</gene>
<dbReference type="InterPro" id="IPR041467">
    <property type="entry name" value="Sco4008_C"/>
</dbReference>
<feature type="DNA-binding region" description="H-T-H motif" evidence="2">
    <location>
        <begin position="39"/>
        <end position="58"/>
    </location>
</feature>
<dbReference type="AlphaFoldDB" id="A0A927N699"/>
<dbReference type="SUPFAM" id="SSF46689">
    <property type="entry name" value="Homeodomain-like"/>
    <property type="match status" value="1"/>
</dbReference>
<dbReference type="GO" id="GO:0003677">
    <property type="term" value="F:DNA binding"/>
    <property type="evidence" value="ECO:0007669"/>
    <property type="project" value="UniProtKB-UniRule"/>
</dbReference>
<dbReference type="Pfam" id="PF00440">
    <property type="entry name" value="TetR_N"/>
    <property type="match status" value="1"/>
</dbReference>
<dbReference type="PRINTS" id="PR00455">
    <property type="entry name" value="HTHTETR"/>
</dbReference>
<evidence type="ECO:0000313" key="5">
    <source>
        <dbReference type="Proteomes" id="UP000638648"/>
    </source>
</evidence>
<dbReference type="PROSITE" id="PS50977">
    <property type="entry name" value="HTH_TETR_2"/>
    <property type="match status" value="1"/>
</dbReference>
<evidence type="ECO:0000256" key="2">
    <source>
        <dbReference type="PROSITE-ProRule" id="PRU00335"/>
    </source>
</evidence>